<name>A0A9W8S3U8_9HYPO</name>
<evidence type="ECO:0000313" key="3">
    <source>
        <dbReference type="Proteomes" id="UP001152049"/>
    </source>
</evidence>
<feature type="region of interest" description="Disordered" evidence="1">
    <location>
        <begin position="1"/>
        <end position="31"/>
    </location>
</feature>
<dbReference type="AlphaFoldDB" id="A0A9W8S3U8"/>
<keyword evidence="3" id="KW-1185">Reference proteome</keyword>
<protein>
    <submittedName>
        <fullName evidence="2">Uncharacterized protein</fullName>
    </submittedName>
</protein>
<evidence type="ECO:0000313" key="2">
    <source>
        <dbReference type="EMBL" id="KAJ4263567.1"/>
    </source>
</evidence>
<dbReference type="Proteomes" id="UP001152049">
    <property type="component" value="Unassembled WGS sequence"/>
</dbReference>
<proteinExistence type="predicted"/>
<organism evidence="2 3">
    <name type="scientific">Fusarium torreyae</name>
    <dbReference type="NCBI Taxonomy" id="1237075"/>
    <lineage>
        <taxon>Eukaryota</taxon>
        <taxon>Fungi</taxon>
        <taxon>Dikarya</taxon>
        <taxon>Ascomycota</taxon>
        <taxon>Pezizomycotina</taxon>
        <taxon>Sordariomycetes</taxon>
        <taxon>Hypocreomycetidae</taxon>
        <taxon>Hypocreales</taxon>
        <taxon>Nectriaceae</taxon>
        <taxon>Fusarium</taxon>
    </lineage>
</organism>
<sequence>MDLEFKDHDFPDSDEDDDSDTSSAVFSKENRGFSPSCGLCRFDFEEDDEIIVFEPGFDEPWEDTYEVPHSCTFLMRYALQTFHTGCVDLLPGLMDGSQSGPEVYRATIREPKDEYPPPSFEARRVRWLQETSAARLFNAINQRLPREVCERIASYCLQGQAVQIVRDLWLKGDRPKPGRISIPVTRRKIIWAQYVHFEGIRYIKSLSYESRGGDESEVLTAKPGARLNIFVAHNYLGVVDIVATADDEVPSIEQKSGCWWTVFAQKKAPFCFKAKFDGIKMRDLVVVKTPHDFPEAPPELRWATLPTSVTPMPKPPFQWWHFNFDAEIIRAVEWNKPEICGYAFCVWMDTIMKILPHETGKKLPYDFHGKTQHTYSWIYFSMDPDERISELWVRNYGVKRCDDTPGPATTLAGRRLTLGPQLKFNKPSNFDPHATYKTIAVLPPTEPCRMYYATSGQCVTWMRFEKVATRNHFKVQLSLNKAHELEVPECKYYYSSVELDGVRQITPCKSWRSRRPDAILGLLLTYADGRQRCVGEVRLDFLGDPMDVSLEKMWLGHIERKKVGSNPCSAHSASGIDWISLSKPEDDEDCFEVPMTGRLDWYFSDHQYHLYHHKESEPQDEFGEALLDQDLASDSTSDSTDEYVESLTKVVGRHMSASWD</sequence>
<evidence type="ECO:0000256" key="1">
    <source>
        <dbReference type="SAM" id="MobiDB-lite"/>
    </source>
</evidence>
<accession>A0A9W8S3U8</accession>
<gene>
    <name evidence="2" type="ORF">NW762_006387</name>
</gene>
<dbReference type="EMBL" id="JAOQAZ010000010">
    <property type="protein sequence ID" value="KAJ4263567.1"/>
    <property type="molecule type" value="Genomic_DNA"/>
</dbReference>
<feature type="compositionally biased region" description="Basic and acidic residues" evidence="1">
    <location>
        <begin position="1"/>
        <end position="11"/>
    </location>
</feature>
<dbReference type="OrthoDB" id="5153231at2759"/>
<comment type="caution">
    <text evidence="2">The sequence shown here is derived from an EMBL/GenBank/DDBJ whole genome shotgun (WGS) entry which is preliminary data.</text>
</comment>
<reference evidence="2" key="1">
    <citation type="submission" date="2022-09" db="EMBL/GenBank/DDBJ databases">
        <title>Fusarium specimens isolated from Avocado Roots.</title>
        <authorList>
            <person name="Stajich J."/>
            <person name="Roper C."/>
            <person name="Heimlech-Rivalta G."/>
        </authorList>
    </citation>
    <scope>NUCLEOTIDE SEQUENCE</scope>
    <source>
        <strain evidence="2">CF00136</strain>
    </source>
</reference>